<sequence>MLKYQVRAASRTSFAPSAASTSTSTSLASTASPSQQHRTIIAIRPDDGPASIRASTTSLSSASGSSFASTSSPRPCYFRSNSLSSLSSLDSADSADWGNLRVFTGNIKTETDYKTIRLSTQTTVKQVIEQLLGKFRLTCRDPNLYQLWMEVTTRRNGSEVKTLLELDATSRPLELSRCHPADLSRFILHQANNGVLIRVHDSDICPESNYKSLLVSPRTTTAQVVGLLLQMARLPPAHYRLMIVDDLVEVEIPDGFPVAHYYQGLRQGQKIVVRKWLS</sequence>
<dbReference type="GO" id="GO:0045743">
    <property type="term" value="P:positive regulation of fibroblast growth factor receptor signaling pathway"/>
    <property type="evidence" value="ECO:0007669"/>
    <property type="project" value="TreeGrafter"/>
</dbReference>
<dbReference type="Pfam" id="PF00788">
    <property type="entry name" value="RA"/>
    <property type="match status" value="2"/>
</dbReference>
<evidence type="ECO:0000259" key="2">
    <source>
        <dbReference type="PROSITE" id="PS50200"/>
    </source>
</evidence>
<dbReference type="GO" id="GO:0045742">
    <property type="term" value="P:positive regulation of epidermal growth factor receptor signaling pathway"/>
    <property type="evidence" value="ECO:0007669"/>
    <property type="project" value="TreeGrafter"/>
</dbReference>
<proteinExistence type="predicted"/>
<dbReference type="Proteomes" id="UP000492821">
    <property type="component" value="Unassembled WGS sequence"/>
</dbReference>
<organism evidence="3 4">
    <name type="scientific">Panagrellus redivivus</name>
    <name type="common">Microworm</name>
    <dbReference type="NCBI Taxonomy" id="6233"/>
    <lineage>
        <taxon>Eukaryota</taxon>
        <taxon>Metazoa</taxon>
        <taxon>Ecdysozoa</taxon>
        <taxon>Nematoda</taxon>
        <taxon>Chromadorea</taxon>
        <taxon>Rhabditida</taxon>
        <taxon>Tylenchina</taxon>
        <taxon>Panagrolaimomorpha</taxon>
        <taxon>Panagrolaimoidea</taxon>
        <taxon>Panagrolaimidae</taxon>
        <taxon>Panagrellus</taxon>
    </lineage>
</organism>
<dbReference type="PANTHER" id="PTHR21298:SF2">
    <property type="entry name" value="GH01721P"/>
    <property type="match status" value="1"/>
</dbReference>
<evidence type="ECO:0000313" key="4">
    <source>
        <dbReference type="WBParaSite" id="Pan_g9795.t1"/>
    </source>
</evidence>
<dbReference type="Gene3D" id="3.10.20.90">
    <property type="entry name" value="Phosphatidylinositol 3-kinase Catalytic Subunit, Chain A, domain 1"/>
    <property type="match status" value="2"/>
</dbReference>
<dbReference type="PROSITE" id="PS50200">
    <property type="entry name" value="RA"/>
    <property type="match status" value="2"/>
</dbReference>
<reference evidence="3" key="1">
    <citation type="journal article" date="2013" name="Genetics">
        <title>The draft genome and transcriptome of Panagrellus redivivus are shaped by the harsh demands of a free-living lifestyle.</title>
        <authorList>
            <person name="Srinivasan J."/>
            <person name="Dillman A.R."/>
            <person name="Macchietto M.G."/>
            <person name="Heikkinen L."/>
            <person name="Lakso M."/>
            <person name="Fracchia K.M."/>
            <person name="Antoshechkin I."/>
            <person name="Mortazavi A."/>
            <person name="Wong G."/>
            <person name="Sternberg P.W."/>
        </authorList>
    </citation>
    <scope>NUCLEOTIDE SEQUENCE [LARGE SCALE GENOMIC DNA]</scope>
    <source>
        <strain evidence="3">MT8872</strain>
    </source>
</reference>
<keyword evidence="3" id="KW-1185">Reference proteome</keyword>
<feature type="domain" description="Ras-associating" evidence="2">
    <location>
        <begin position="98"/>
        <end position="193"/>
    </location>
</feature>
<dbReference type="AlphaFoldDB" id="A0A7E5A1Z1"/>
<dbReference type="GO" id="GO:0007165">
    <property type="term" value="P:signal transduction"/>
    <property type="evidence" value="ECO:0007669"/>
    <property type="project" value="InterPro"/>
</dbReference>
<evidence type="ECO:0000256" key="1">
    <source>
        <dbReference type="SAM" id="MobiDB-lite"/>
    </source>
</evidence>
<protein>
    <submittedName>
        <fullName evidence="4">Ras-associating domain-containing protein</fullName>
    </submittedName>
</protein>
<accession>A0A7E5A1Z1</accession>
<dbReference type="CDD" id="cd17043">
    <property type="entry name" value="RA"/>
    <property type="match status" value="1"/>
</dbReference>
<dbReference type="InterPro" id="IPR000159">
    <property type="entry name" value="RA_dom"/>
</dbReference>
<dbReference type="SMART" id="SM00314">
    <property type="entry name" value="RA"/>
    <property type="match status" value="1"/>
</dbReference>
<feature type="domain" description="Ras-associating" evidence="2">
    <location>
        <begin position="197"/>
        <end position="278"/>
    </location>
</feature>
<dbReference type="WBParaSite" id="Pan_g9795.t1">
    <property type="protein sequence ID" value="Pan_g9795.t1"/>
    <property type="gene ID" value="Pan_g9795"/>
</dbReference>
<evidence type="ECO:0000313" key="3">
    <source>
        <dbReference type="Proteomes" id="UP000492821"/>
    </source>
</evidence>
<dbReference type="PANTHER" id="PTHR21298">
    <property type="entry name" value="GH01721P"/>
    <property type="match status" value="1"/>
</dbReference>
<name>A0A7E5A1Z1_PANRE</name>
<feature type="region of interest" description="Disordered" evidence="1">
    <location>
        <begin position="15"/>
        <end position="74"/>
    </location>
</feature>
<feature type="compositionally biased region" description="Low complexity" evidence="1">
    <location>
        <begin position="15"/>
        <end position="34"/>
    </location>
</feature>
<dbReference type="InterPro" id="IPR029071">
    <property type="entry name" value="Ubiquitin-like_domsf"/>
</dbReference>
<dbReference type="SUPFAM" id="SSF54236">
    <property type="entry name" value="Ubiquitin-like"/>
    <property type="match status" value="2"/>
</dbReference>
<feature type="compositionally biased region" description="Low complexity" evidence="1">
    <location>
        <begin position="50"/>
        <end position="72"/>
    </location>
</feature>
<reference evidence="4" key="2">
    <citation type="submission" date="2020-10" db="UniProtKB">
        <authorList>
            <consortium name="WormBaseParasite"/>
        </authorList>
    </citation>
    <scope>IDENTIFICATION</scope>
</reference>